<reference evidence="2 3" key="1">
    <citation type="journal article" date="2014" name="Mol. Ecol.">
        <title>Evolution of Synechococcus.</title>
        <authorList>
            <person name="Dvorak P."/>
            <person name="Casamatta D."/>
            <person name="Hasler P."/>
            <person name="Poulickova A."/>
            <person name="Ondrej V."/>
            <person name="Sanges R."/>
        </authorList>
    </citation>
    <scope>NUCLEOTIDE SEQUENCE [LARGE SCALE GENOMIC DNA]</scope>
    <source>
        <strain evidence="2 3">CAUP A 1101</strain>
    </source>
</reference>
<dbReference type="EMBL" id="JJML01000007">
    <property type="protein sequence ID" value="KGF73584.1"/>
    <property type="molecule type" value="Genomic_DNA"/>
</dbReference>
<gene>
    <name evidence="2" type="ORF">DO97_19120</name>
</gene>
<dbReference type="AlphaFoldDB" id="A0A098TMS1"/>
<dbReference type="Proteomes" id="UP000030170">
    <property type="component" value="Unassembled WGS sequence"/>
</dbReference>
<proteinExistence type="predicted"/>
<keyword evidence="1" id="KW-0812">Transmembrane</keyword>
<keyword evidence="1" id="KW-0472">Membrane</keyword>
<dbReference type="RefSeq" id="WP_036531330.1">
    <property type="nucleotide sequence ID" value="NZ_JJML01000007.1"/>
</dbReference>
<evidence type="ECO:0000313" key="2">
    <source>
        <dbReference type="EMBL" id="KGF73584.1"/>
    </source>
</evidence>
<evidence type="ECO:0000256" key="1">
    <source>
        <dbReference type="SAM" id="Phobius"/>
    </source>
</evidence>
<organism evidence="2 3">
    <name type="scientific">Neosynechococcus sphagnicola sy1</name>
    <dbReference type="NCBI Taxonomy" id="1497020"/>
    <lineage>
        <taxon>Bacteria</taxon>
        <taxon>Bacillati</taxon>
        <taxon>Cyanobacteriota</taxon>
        <taxon>Cyanophyceae</taxon>
        <taxon>Neosynechococcales</taxon>
        <taxon>Neosynechococcaceae</taxon>
        <taxon>Neosynechococcus</taxon>
    </lineage>
</organism>
<feature type="transmembrane region" description="Helical" evidence="1">
    <location>
        <begin position="6"/>
        <end position="28"/>
    </location>
</feature>
<keyword evidence="1" id="KW-1133">Transmembrane helix</keyword>
<comment type="caution">
    <text evidence="2">The sequence shown here is derived from an EMBL/GenBank/DDBJ whole genome shotgun (WGS) entry which is preliminary data.</text>
</comment>
<sequence length="62" mass="6598">MSDLPIDATLYLLLNLHCLLGGIAAIIAQRKGRHLGRWLILGLVGGTLALVAAIALKRIPQT</sequence>
<keyword evidence="3" id="KW-1185">Reference proteome</keyword>
<protein>
    <submittedName>
        <fullName evidence="2">Uncharacterized protein</fullName>
    </submittedName>
</protein>
<name>A0A098TMS1_9CYAN</name>
<evidence type="ECO:0000313" key="3">
    <source>
        <dbReference type="Proteomes" id="UP000030170"/>
    </source>
</evidence>
<feature type="transmembrane region" description="Helical" evidence="1">
    <location>
        <begin position="35"/>
        <end position="56"/>
    </location>
</feature>
<accession>A0A098TMS1</accession>